<accession>A0A0A8Y6S9</accession>
<reference evidence="1" key="1">
    <citation type="submission" date="2014-09" db="EMBL/GenBank/DDBJ databases">
        <authorList>
            <person name="Magalhaes I.L.F."/>
            <person name="Oliveira U."/>
            <person name="Santos F.R."/>
            <person name="Vidigal T.H.D.A."/>
            <person name="Brescovit A.D."/>
            <person name="Santos A.J."/>
        </authorList>
    </citation>
    <scope>NUCLEOTIDE SEQUENCE</scope>
    <source>
        <tissue evidence="1">Shoot tissue taken approximately 20 cm above the soil surface</tissue>
    </source>
</reference>
<protein>
    <submittedName>
        <fullName evidence="1">Uncharacterized protein</fullName>
    </submittedName>
</protein>
<name>A0A0A8Y6S9_ARUDO</name>
<sequence length="24" mass="2702">MSLLVLRLYMSISAKTCELIACSR</sequence>
<dbReference type="EMBL" id="GBRH01277087">
    <property type="protein sequence ID" value="JAD20808.1"/>
    <property type="molecule type" value="Transcribed_RNA"/>
</dbReference>
<proteinExistence type="predicted"/>
<reference evidence="1" key="2">
    <citation type="journal article" date="2015" name="Data Brief">
        <title>Shoot transcriptome of the giant reed, Arundo donax.</title>
        <authorList>
            <person name="Barrero R.A."/>
            <person name="Guerrero F.D."/>
            <person name="Moolhuijzen P."/>
            <person name="Goolsby J.A."/>
            <person name="Tidwell J."/>
            <person name="Bellgard S.E."/>
            <person name="Bellgard M.I."/>
        </authorList>
    </citation>
    <scope>NUCLEOTIDE SEQUENCE</scope>
    <source>
        <tissue evidence="1">Shoot tissue taken approximately 20 cm above the soil surface</tissue>
    </source>
</reference>
<organism evidence="1">
    <name type="scientific">Arundo donax</name>
    <name type="common">Giant reed</name>
    <name type="synonym">Donax arundinaceus</name>
    <dbReference type="NCBI Taxonomy" id="35708"/>
    <lineage>
        <taxon>Eukaryota</taxon>
        <taxon>Viridiplantae</taxon>
        <taxon>Streptophyta</taxon>
        <taxon>Embryophyta</taxon>
        <taxon>Tracheophyta</taxon>
        <taxon>Spermatophyta</taxon>
        <taxon>Magnoliopsida</taxon>
        <taxon>Liliopsida</taxon>
        <taxon>Poales</taxon>
        <taxon>Poaceae</taxon>
        <taxon>PACMAD clade</taxon>
        <taxon>Arundinoideae</taxon>
        <taxon>Arundineae</taxon>
        <taxon>Arundo</taxon>
    </lineage>
</organism>
<dbReference type="AlphaFoldDB" id="A0A0A8Y6S9"/>
<evidence type="ECO:0000313" key="1">
    <source>
        <dbReference type="EMBL" id="JAD20808.1"/>
    </source>
</evidence>